<name>A0ABR1DUD4_NECAM</name>
<dbReference type="CDD" id="cd05380">
    <property type="entry name" value="CAP_euk"/>
    <property type="match status" value="1"/>
</dbReference>
<evidence type="ECO:0000256" key="1">
    <source>
        <dbReference type="SAM" id="MobiDB-lite"/>
    </source>
</evidence>
<dbReference type="SMART" id="SM00198">
    <property type="entry name" value="SCP"/>
    <property type="match status" value="1"/>
</dbReference>
<feature type="domain" description="SCP" evidence="2">
    <location>
        <begin position="159"/>
        <end position="314"/>
    </location>
</feature>
<organism evidence="3 4">
    <name type="scientific">Necator americanus</name>
    <name type="common">Human hookworm</name>
    <dbReference type="NCBI Taxonomy" id="51031"/>
    <lineage>
        <taxon>Eukaryota</taxon>
        <taxon>Metazoa</taxon>
        <taxon>Ecdysozoa</taxon>
        <taxon>Nematoda</taxon>
        <taxon>Chromadorea</taxon>
        <taxon>Rhabditida</taxon>
        <taxon>Rhabditina</taxon>
        <taxon>Rhabditomorpha</taxon>
        <taxon>Strongyloidea</taxon>
        <taxon>Ancylostomatidae</taxon>
        <taxon>Bunostominae</taxon>
        <taxon>Necator</taxon>
    </lineage>
</organism>
<comment type="caution">
    <text evidence="3">The sequence shown here is derived from an EMBL/GenBank/DDBJ whole genome shotgun (WGS) entry which is preliminary data.</text>
</comment>
<gene>
    <name evidence="3" type="primary">Necator_chrV.g17933</name>
    <name evidence="3" type="ORF">RB195_013143</name>
</gene>
<dbReference type="InterPro" id="IPR014044">
    <property type="entry name" value="CAP_dom"/>
</dbReference>
<dbReference type="EMBL" id="JAVFWL010000005">
    <property type="protein sequence ID" value="KAK6753970.1"/>
    <property type="molecule type" value="Genomic_DNA"/>
</dbReference>
<dbReference type="InterPro" id="IPR001283">
    <property type="entry name" value="CRISP-related"/>
</dbReference>
<evidence type="ECO:0000313" key="4">
    <source>
        <dbReference type="Proteomes" id="UP001303046"/>
    </source>
</evidence>
<evidence type="ECO:0000313" key="3">
    <source>
        <dbReference type="EMBL" id="KAK6753970.1"/>
    </source>
</evidence>
<dbReference type="Pfam" id="PF00188">
    <property type="entry name" value="CAP"/>
    <property type="match status" value="1"/>
</dbReference>
<dbReference type="SUPFAM" id="SSF55797">
    <property type="entry name" value="PR-1-like"/>
    <property type="match status" value="2"/>
</dbReference>
<sequence>MRTAFFLAKVPVTTCDASPLITRTTNNWLNIVENTGSNTQSHTLDREKIQNIASLANGKATRIGCAQRNCNDNLYIACVVDDESPNTPAPGSATEPTPSEIASPLLLTSTATSTTTTPSTTTVTTSSPTTPISTSAVFTMAEQPAGRFICPPNDISTDEVRNVFLTLHNQFRSSLALGSVPNGRMGILARKASRMIKLRYDCNAEYSAYMSAQRCVDMDSPQSSRPGFDENRHVSPNPNTDHVTMARRAANHWWNEMVTYGIPQGNNIFHLGLNIPHFAKMAWDTHERVGCAVFKCPTFIHAVCHYGPGGFAPGRRIYKMGPTCNECIKIKASKCVDGLCVLSKNGMERIHKPSFHDPSKQP</sequence>
<reference evidence="3 4" key="1">
    <citation type="submission" date="2023-08" db="EMBL/GenBank/DDBJ databases">
        <title>A Necator americanus chromosomal reference genome.</title>
        <authorList>
            <person name="Ilik V."/>
            <person name="Petrzelkova K.J."/>
            <person name="Pardy F."/>
            <person name="Fuh T."/>
            <person name="Niatou-Singa F.S."/>
            <person name="Gouil Q."/>
            <person name="Baker L."/>
            <person name="Ritchie M.E."/>
            <person name="Jex A.R."/>
            <person name="Gazzola D."/>
            <person name="Li H."/>
            <person name="Toshio Fujiwara R."/>
            <person name="Zhan B."/>
            <person name="Aroian R.V."/>
            <person name="Pafco B."/>
            <person name="Schwarz E.M."/>
        </authorList>
    </citation>
    <scope>NUCLEOTIDE SEQUENCE [LARGE SCALE GENOMIC DNA]</scope>
    <source>
        <strain evidence="3 4">Aroian</strain>
        <tissue evidence="3">Whole animal</tissue>
    </source>
</reference>
<feature type="region of interest" description="Disordered" evidence="1">
    <location>
        <begin position="220"/>
        <end position="241"/>
    </location>
</feature>
<accession>A0ABR1DUD4</accession>
<evidence type="ECO:0000259" key="2">
    <source>
        <dbReference type="SMART" id="SM00198"/>
    </source>
</evidence>
<dbReference type="PANTHER" id="PTHR10334">
    <property type="entry name" value="CYSTEINE-RICH SECRETORY PROTEIN-RELATED"/>
    <property type="match status" value="1"/>
</dbReference>
<dbReference type="Gene3D" id="3.40.33.10">
    <property type="entry name" value="CAP"/>
    <property type="match status" value="2"/>
</dbReference>
<proteinExistence type="predicted"/>
<keyword evidence="4" id="KW-1185">Reference proteome</keyword>
<feature type="region of interest" description="Disordered" evidence="1">
    <location>
        <begin position="110"/>
        <end position="132"/>
    </location>
</feature>
<protein>
    <recommendedName>
        <fullName evidence="2">SCP domain-containing protein</fullName>
    </recommendedName>
</protein>
<dbReference type="Proteomes" id="UP001303046">
    <property type="component" value="Unassembled WGS sequence"/>
</dbReference>
<dbReference type="InterPro" id="IPR035940">
    <property type="entry name" value="CAP_sf"/>
</dbReference>